<name>A0A0K8PWM2_STRAJ</name>
<gene>
    <name evidence="2" type="ORF">SAZU_7157</name>
</gene>
<evidence type="ECO:0000256" key="1">
    <source>
        <dbReference type="SAM" id="MobiDB-lite"/>
    </source>
</evidence>
<keyword evidence="2" id="KW-0547">Nucleotide-binding</keyword>
<dbReference type="AlphaFoldDB" id="A0A0K8PWM2"/>
<dbReference type="Proteomes" id="UP000053859">
    <property type="component" value="Unassembled WGS sequence"/>
</dbReference>
<keyword evidence="3" id="KW-1185">Reference proteome</keyword>
<evidence type="ECO:0000313" key="3">
    <source>
        <dbReference type="Proteomes" id="UP000053859"/>
    </source>
</evidence>
<accession>A0A0K8PWM2</accession>
<dbReference type="GO" id="GO:0004386">
    <property type="term" value="F:helicase activity"/>
    <property type="evidence" value="ECO:0007669"/>
    <property type="project" value="UniProtKB-KW"/>
</dbReference>
<evidence type="ECO:0000313" key="2">
    <source>
        <dbReference type="EMBL" id="GAP52282.1"/>
    </source>
</evidence>
<organism evidence="2 3">
    <name type="scientific">Streptomyces azureus</name>
    <dbReference type="NCBI Taxonomy" id="146537"/>
    <lineage>
        <taxon>Bacteria</taxon>
        <taxon>Bacillati</taxon>
        <taxon>Actinomycetota</taxon>
        <taxon>Actinomycetes</taxon>
        <taxon>Kitasatosporales</taxon>
        <taxon>Streptomycetaceae</taxon>
        <taxon>Streptomyces</taxon>
    </lineage>
</organism>
<reference evidence="2" key="1">
    <citation type="journal article" date="2015" name="Genome Announc.">
        <title>Draft Genome Sequence of Thiostrepton-Producing Streptomyces azureus ATCC 14921.</title>
        <authorList>
            <person name="Sakihara K."/>
            <person name="Maeda J."/>
            <person name="Tashiro K."/>
            <person name="Fujino Y."/>
            <person name="Kuhara S."/>
            <person name="Ohshima T."/>
            <person name="Ogata S."/>
            <person name="Doi K."/>
        </authorList>
    </citation>
    <scope>NUCLEOTIDE SEQUENCE [LARGE SCALE GENOMIC DNA]</scope>
    <source>
        <strain evidence="2">ATCC14921</strain>
    </source>
</reference>
<keyword evidence="2" id="KW-0067">ATP-binding</keyword>
<keyword evidence="2" id="KW-0378">Hydrolase</keyword>
<feature type="region of interest" description="Disordered" evidence="1">
    <location>
        <begin position="1"/>
        <end position="22"/>
    </location>
</feature>
<dbReference type="EMBL" id="DF968417">
    <property type="protein sequence ID" value="GAP52282.1"/>
    <property type="molecule type" value="Genomic_DNA"/>
</dbReference>
<protein>
    <submittedName>
        <fullName evidence="2">ATP-dependent helicase HrpB</fullName>
    </submittedName>
</protein>
<proteinExistence type="predicted"/>
<keyword evidence="2" id="KW-0347">Helicase</keyword>
<sequence length="67" mass="6800">MEEVPYGQGSGRLTACREEGGTGQTEYLAAAEIDGESHGQHSGSVSTRGGFAATWSPPEGSGSVTGR</sequence>
<feature type="region of interest" description="Disordered" evidence="1">
    <location>
        <begin position="34"/>
        <end position="67"/>
    </location>
</feature>